<reference evidence="3 4" key="1">
    <citation type="journal article" date="2013" name="Nature">
        <title>Insights into bilaterian evolution from three spiralian genomes.</title>
        <authorList>
            <person name="Simakov O."/>
            <person name="Marletaz F."/>
            <person name="Cho S.J."/>
            <person name="Edsinger-Gonzales E."/>
            <person name="Havlak P."/>
            <person name="Hellsten U."/>
            <person name="Kuo D.H."/>
            <person name="Larsson T."/>
            <person name="Lv J."/>
            <person name="Arendt D."/>
            <person name="Savage R."/>
            <person name="Osoegawa K."/>
            <person name="de Jong P."/>
            <person name="Grimwood J."/>
            <person name="Chapman J.A."/>
            <person name="Shapiro H."/>
            <person name="Aerts A."/>
            <person name="Otillar R.P."/>
            <person name="Terry A.Y."/>
            <person name="Boore J.L."/>
            <person name="Grigoriev I.V."/>
            <person name="Lindberg D.R."/>
            <person name="Seaver E.C."/>
            <person name="Weisblat D.A."/>
            <person name="Putnam N.H."/>
            <person name="Rokhsar D.S."/>
        </authorList>
    </citation>
    <scope>NUCLEOTIDE SEQUENCE [LARGE SCALE GENOMIC DNA]</scope>
</reference>
<feature type="chain" id="PRO_5004717882" evidence="2">
    <location>
        <begin position="20"/>
        <end position="201"/>
    </location>
</feature>
<dbReference type="AlphaFoldDB" id="V3ZNR1"/>
<proteinExistence type="predicted"/>
<organism evidence="3 4">
    <name type="scientific">Lottia gigantea</name>
    <name type="common">Giant owl limpet</name>
    <dbReference type="NCBI Taxonomy" id="225164"/>
    <lineage>
        <taxon>Eukaryota</taxon>
        <taxon>Metazoa</taxon>
        <taxon>Spiralia</taxon>
        <taxon>Lophotrochozoa</taxon>
        <taxon>Mollusca</taxon>
        <taxon>Gastropoda</taxon>
        <taxon>Patellogastropoda</taxon>
        <taxon>Lottioidea</taxon>
        <taxon>Lottiidae</taxon>
        <taxon>Lottia</taxon>
    </lineage>
</organism>
<sequence length="201" mass="22956">MNGCMIWIALMALFPVVSSRMVVVPREFSTGDNSMFPGVLPREEFESMEREPRVPSGGSQDHLEMFPSIKVFEDEENHDEFGALYPQFAHSVGLLNKLFTDQNRVLQRAPSNKRGTTRAQRVGIGSFVPGKRSQERLPENAYFTTFKELLGTKTRVNNPFKLVDETNDLSRNNNRIIRLVQMRKVGNQFIPVRLLNGLIEK</sequence>
<dbReference type="Proteomes" id="UP000030746">
    <property type="component" value="Unassembled WGS sequence"/>
</dbReference>
<gene>
    <name evidence="3" type="ORF">LOTGIDRAFT_236980</name>
</gene>
<protein>
    <submittedName>
        <fullName evidence="3">Uncharacterized protein</fullName>
    </submittedName>
</protein>
<name>V3ZNR1_LOTGI</name>
<evidence type="ECO:0000313" key="3">
    <source>
        <dbReference type="EMBL" id="ESO82501.1"/>
    </source>
</evidence>
<keyword evidence="2" id="KW-0732">Signal</keyword>
<feature type="signal peptide" evidence="2">
    <location>
        <begin position="1"/>
        <end position="19"/>
    </location>
</feature>
<evidence type="ECO:0000256" key="1">
    <source>
        <dbReference type="SAM" id="MobiDB-lite"/>
    </source>
</evidence>
<accession>V3ZNR1</accession>
<dbReference type="HOGENOM" id="CLU_1361809_0_0_1"/>
<dbReference type="KEGG" id="lgi:LOTGIDRAFT_236980"/>
<evidence type="ECO:0000313" key="4">
    <source>
        <dbReference type="Proteomes" id="UP000030746"/>
    </source>
</evidence>
<feature type="region of interest" description="Disordered" evidence="1">
    <location>
        <begin position="109"/>
        <end position="131"/>
    </location>
</feature>
<dbReference type="GeneID" id="20250309"/>
<dbReference type="EMBL" id="KB203888">
    <property type="protein sequence ID" value="ESO82501.1"/>
    <property type="molecule type" value="Genomic_DNA"/>
</dbReference>
<dbReference type="RefSeq" id="XP_009066853.1">
    <property type="nucleotide sequence ID" value="XM_009068605.1"/>
</dbReference>
<feature type="compositionally biased region" description="Polar residues" evidence="1">
    <location>
        <begin position="109"/>
        <end position="119"/>
    </location>
</feature>
<dbReference type="CTD" id="20250309"/>
<evidence type="ECO:0000256" key="2">
    <source>
        <dbReference type="SAM" id="SignalP"/>
    </source>
</evidence>
<keyword evidence="4" id="KW-1185">Reference proteome</keyword>